<evidence type="ECO:0000313" key="2">
    <source>
        <dbReference type="EMBL" id="NIJ03232.1"/>
    </source>
</evidence>
<gene>
    <name evidence="2" type="ORF">FHR86_003590</name>
</gene>
<dbReference type="Proteomes" id="UP000802392">
    <property type="component" value="Unassembled WGS sequence"/>
</dbReference>
<protein>
    <submittedName>
        <fullName evidence="2">Uncharacterized protein</fullName>
    </submittedName>
</protein>
<sequence length="87" mass="8749">MTEPNDPLDPDSGVAPIRSGALWPGSPPASGDALVDGAMAALDDVPDSPVHHHGGLYSDIHDSLLAALETEPGMPTAPATISPEGNS</sequence>
<evidence type="ECO:0000256" key="1">
    <source>
        <dbReference type="SAM" id="MobiDB-lite"/>
    </source>
</evidence>
<keyword evidence="3" id="KW-1185">Reference proteome</keyword>
<feature type="region of interest" description="Disordered" evidence="1">
    <location>
        <begin position="1"/>
        <end position="31"/>
    </location>
</feature>
<evidence type="ECO:0000313" key="3">
    <source>
        <dbReference type="Proteomes" id="UP000802392"/>
    </source>
</evidence>
<dbReference type="EMBL" id="JAAOZD010000010">
    <property type="protein sequence ID" value="NIJ03232.1"/>
    <property type="molecule type" value="Genomic_DNA"/>
</dbReference>
<organism evidence="2 3">
    <name type="scientific">Paenarthrobacter ilicis</name>
    <dbReference type="NCBI Taxonomy" id="43665"/>
    <lineage>
        <taxon>Bacteria</taxon>
        <taxon>Bacillati</taxon>
        <taxon>Actinomycetota</taxon>
        <taxon>Actinomycetes</taxon>
        <taxon>Micrococcales</taxon>
        <taxon>Micrococcaceae</taxon>
        <taxon>Paenarthrobacter</taxon>
    </lineage>
</organism>
<proteinExistence type="predicted"/>
<dbReference type="RefSeq" id="WP_167269316.1">
    <property type="nucleotide sequence ID" value="NZ_BAAAVO010000011.1"/>
</dbReference>
<accession>A0ABX0TKY2</accession>
<name>A0ABX0TKY2_9MICC</name>
<comment type="caution">
    <text evidence="2">The sequence shown here is derived from an EMBL/GenBank/DDBJ whole genome shotgun (WGS) entry which is preliminary data.</text>
</comment>
<reference evidence="2 3" key="1">
    <citation type="submission" date="2020-03" db="EMBL/GenBank/DDBJ databases">
        <title>Genomic Encyclopedia of Type Strains, Phase III (KMG-III): the genomes of soil and plant-associated and newly described type strains.</title>
        <authorList>
            <person name="Whitman W."/>
        </authorList>
    </citation>
    <scope>NUCLEOTIDE SEQUENCE [LARGE SCALE GENOMIC DNA]</scope>
    <source>
        <strain evidence="2 3">CECT 4207</strain>
    </source>
</reference>